<evidence type="ECO:0000256" key="1">
    <source>
        <dbReference type="ARBA" id="ARBA00022741"/>
    </source>
</evidence>
<dbReference type="SMART" id="SM00220">
    <property type="entry name" value="S_TKc"/>
    <property type="match status" value="1"/>
</dbReference>
<dbReference type="EMBL" id="MLAK01000344">
    <property type="protein sequence ID" value="OHT14567.1"/>
    <property type="molecule type" value="Genomic_DNA"/>
</dbReference>
<dbReference type="PANTHER" id="PTHR24348:SF68">
    <property type="entry name" value="SERINE_THREONINE-PROTEIN KINASE ATG1C"/>
    <property type="match status" value="1"/>
</dbReference>
<gene>
    <name evidence="7" type="ORF">TRFO_14963</name>
</gene>
<dbReference type="GO" id="GO:0005524">
    <property type="term" value="F:ATP binding"/>
    <property type="evidence" value="ECO:0007669"/>
    <property type="project" value="UniProtKB-UniRule"/>
</dbReference>
<dbReference type="AlphaFoldDB" id="A0A1J4KTH5"/>
<evidence type="ECO:0000256" key="3">
    <source>
        <dbReference type="PROSITE-ProRule" id="PRU10141"/>
    </source>
</evidence>
<evidence type="ECO:0000256" key="4">
    <source>
        <dbReference type="RuleBase" id="RU000304"/>
    </source>
</evidence>
<dbReference type="PROSITE" id="PS50011">
    <property type="entry name" value="PROTEIN_KINASE_DOM"/>
    <property type="match status" value="1"/>
</dbReference>
<dbReference type="GO" id="GO:0005737">
    <property type="term" value="C:cytoplasm"/>
    <property type="evidence" value="ECO:0007669"/>
    <property type="project" value="TreeGrafter"/>
</dbReference>
<dbReference type="InterPro" id="IPR008271">
    <property type="entry name" value="Ser/Thr_kinase_AS"/>
</dbReference>
<dbReference type="GeneID" id="94832822"/>
<dbReference type="Gene3D" id="1.10.510.10">
    <property type="entry name" value="Transferase(Phosphotransferase) domain 1"/>
    <property type="match status" value="1"/>
</dbReference>
<dbReference type="VEuPathDB" id="TrichDB:TRFO_14963"/>
<feature type="compositionally biased region" description="Polar residues" evidence="5">
    <location>
        <begin position="419"/>
        <end position="428"/>
    </location>
</feature>
<evidence type="ECO:0000259" key="6">
    <source>
        <dbReference type="PROSITE" id="PS50011"/>
    </source>
</evidence>
<feature type="domain" description="Protein kinase" evidence="6">
    <location>
        <begin position="68"/>
        <end position="326"/>
    </location>
</feature>
<keyword evidence="4" id="KW-0723">Serine/threonine-protein kinase</keyword>
<dbReference type="PROSITE" id="PS00107">
    <property type="entry name" value="PROTEIN_KINASE_ATP"/>
    <property type="match status" value="1"/>
</dbReference>
<dbReference type="OrthoDB" id="541276at2759"/>
<evidence type="ECO:0000256" key="5">
    <source>
        <dbReference type="SAM" id="MobiDB-lite"/>
    </source>
</evidence>
<dbReference type="PROSITE" id="PS00108">
    <property type="entry name" value="PROTEIN_KINASE_ST"/>
    <property type="match status" value="1"/>
</dbReference>
<feature type="binding site" evidence="3">
    <location>
        <position position="98"/>
    </location>
    <ligand>
        <name>ATP</name>
        <dbReference type="ChEBI" id="CHEBI:30616"/>
    </ligand>
</feature>
<sequence>MNDEINLISEEFIIIKRLNHQFLLNFVKSSHKTFNSLRTKEIRQMEEQKEPEQVDIEELKRILIEHQYEYSRPIGHGAFGSVFHVHSLKYKLRDFVVKRIAINCDGGNSSNSSYENAAHEASVLIKLCQPNIISMYDFFPDENQKNLFIILEYCPGGSLQSVIDKHGRILPPKLITYTKQIIEALIYCHGHNVAHRDIKPANILIDSYERLKLADFGLSMKFDANDDKLLSFAGSRAYMAPEVVSRIPNDPFLADIWSLGITLYTMAVGTTPWPDDSTGIELAIKMGMITFPPDLDYKYAKFLRRILVTSPHKRASLKDLLKDQIFSENIIPVSGRRSSGGISSSASLIGSFDRNISFQSGPGVAAKQFATKPYTTKPKMIRGAASYYPAPQAGKSDLSLAETDNQDQFDHPNLGSPLGFNQTNSNLCSDRDSNQSDHDFDENLAPAPRHRGIKPAVSVKSFARIGNQGISNMGRRRMSHILPMAFQTFADT</sequence>
<comment type="caution">
    <text evidence="7">The sequence shown here is derived from an EMBL/GenBank/DDBJ whole genome shotgun (WGS) entry which is preliminary data.</text>
</comment>
<dbReference type="RefSeq" id="XP_068367703.1">
    <property type="nucleotide sequence ID" value="XM_068498118.1"/>
</dbReference>
<dbReference type="FunFam" id="1.10.510.10:FF:000571">
    <property type="entry name" value="Maternal embryonic leucine zipper kinase"/>
    <property type="match status" value="1"/>
</dbReference>
<keyword evidence="8" id="KW-1185">Reference proteome</keyword>
<organism evidence="7 8">
    <name type="scientific">Tritrichomonas foetus</name>
    <dbReference type="NCBI Taxonomy" id="1144522"/>
    <lineage>
        <taxon>Eukaryota</taxon>
        <taxon>Metamonada</taxon>
        <taxon>Parabasalia</taxon>
        <taxon>Tritrichomonadida</taxon>
        <taxon>Tritrichomonadidae</taxon>
        <taxon>Tritrichomonas</taxon>
    </lineage>
</organism>
<evidence type="ECO:0000256" key="2">
    <source>
        <dbReference type="ARBA" id="ARBA00022840"/>
    </source>
</evidence>
<dbReference type="SUPFAM" id="SSF56112">
    <property type="entry name" value="Protein kinase-like (PK-like)"/>
    <property type="match status" value="1"/>
</dbReference>
<keyword evidence="7" id="KW-0808">Transferase</keyword>
<feature type="compositionally biased region" description="Basic and acidic residues" evidence="5">
    <location>
        <begin position="429"/>
        <end position="438"/>
    </location>
</feature>
<dbReference type="InterPro" id="IPR011009">
    <property type="entry name" value="Kinase-like_dom_sf"/>
</dbReference>
<keyword evidence="7" id="KW-0418">Kinase</keyword>
<dbReference type="Pfam" id="PF00069">
    <property type="entry name" value="Pkinase"/>
    <property type="match status" value="1"/>
</dbReference>
<dbReference type="GO" id="GO:0004674">
    <property type="term" value="F:protein serine/threonine kinase activity"/>
    <property type="evidence" value="ECO:0007669"/>
    <property type="project" value="UniProtKB-KW"/>
</dbReference>
<accession>A0A1J4KTH5</accession>
<keyword evidence="1 3" id="KW-0547">Nucleotide-binding</keyword>
<dbReference type="PANTHER" id="PTHR24348">
    <property type="entry name" value="SERINE/THREONINE-PROTEIN KINASE UNC-51-RELATED"/>
    <property type="match status" value="1"/>
</dbReference>
<name>A0A1J4KTH5_9EUKA</name>
<dbReference type="InterPro" id="IPR000719">
    <property type="entry name" value="Prot_kinase_dom"/>
</dbReference>
<keyword evidence="2 3" id="KW-0067">ATP-binding</keyword>
<proteinExistence type="inferred from homology"/>
<evidence type="ECO:0000313" key="7">
    <source>
        <dbReference type="EMBL" id="OHT14567.1"/>
    </source>
</evidence>
<dbReference type="GO" id="GO:0010506">
    <property type="term" value="P:regulation of autophagy"/>
    <property type="evidence" value="ECO:0007669"/>
    <property type="project" value="InterPro"/>
</dbReference>
<feature type="region of interest" description="Disordered" evidence="5">
    <location>
        <begin position="405"/>
        <end position="450"/>
    </location>
</feature>
<reference evidence="7" key="1">
    <citation type="submission" date="2016-10" db="EMBL/GenBank/DDBJ databases">
        <authorList>
            <person name="Benchimol M."/>
            <person name="Almeida L.G."/>
            <person name="Vasconcelos A.T."/>
            <person name="Perreira-Neves A."/>
            <person name="Rosa I.A."/>
            <person name="Tasca T."/>
            <person name="Bogo M.R."/>
            <person name="de Souza W."/>
        </authorList>
    </citation>
    <scope>NUCLEOTIDE SEQUENCE [LARGE SCALE GENOMIC DNA]</scope>
    <source>
        <strain evidence="7">K</strain>
    </source>
</reference>
<protein>
    <submittedName>
        <fullName evidence="7">CAMK family protein kinase</fullName>
    </submittedName>
</protein>
<evidence type="ECO:0000313" key="8">
    <source>
        <dbReference type="Proteomes" id="UP000179807"/>
    </source>
</evidence>
<comment type="similarity">
    <text evidence="4">Belongs to the protein kinase superfamily.</text>
</comment>
<dbReference type="InterPro" id="IPR045269">
    <property type="entry name" value="Atg1-like"/>
</dbReference>
<dbReference type="InterPro" id="IPR017441">
    <property type="entry name" value="Protein_kinase_ATP_BS"/>
</dbReference>
<dbReference type="Proteomes" id="UP000179807">
    <property type="component" value="Unassembled WGS sequence"/>
</dbReference>